<dbReference type="RefSeq" id="WP_346752516.1">
    <property type="nucleotide sequence ID" value="NZ_JAUJEA010000004.1"/>
</dbReference>
<gene>
    <name evidence="3" type="ORF">QQ008_13985</name>
</gene>
<dbReference type="Gene3D" id="2.130.10.10">
    <property type="entry name" value="YVTN repeat-like/Quinoprotein amine dehydrogenase"/>
    <property type="match status" value="4"/>
</dbReference>
<proteinExistence type="predicted"/>
<keyword evidence="4" id="KW-1185">Reference proteome</keyword>
<dbReference type="InterPro" id="IPR015943">
    <property type="entry name" value="WD40/YVTN_repeat-like_dom_sf"/>
</dbReference>
<dbReference type="SUPFAM" id="SSF50939">
    <property type="entry name" value="Sialidases"/>
    <property type="match status" value="1"/>
</dbReference>
<dbReference type="EMBL" id="JAUJEA010000004">
    <property type="protein sequence ID" value="MDN5202492.1"/>
    <property type="molecule type" value="Genomic_DNA"/>
</dbReference>
<dbReference type="PANTHER" id="PTHR43739">
    <property type="entry name" value="XYLOGLUCANASE (EUROFUNG)"/>
    <property type="match status" value="1"/>
</dbReference>
<keyword evidence="3" id="KW-0378">Hydrolase</keyword>
<dbReference type="CDD" id="cd15482">
    <property type="entry name" value="Sialidase_non-viral"/>
    <property type="match status" value="1"/>
</dbReference>
<dbReference type="PANTHER" id="PTHR43739:SF5">
    <property type="entry name" value="EXO-ALPHA-SIALIDASE"/>
    <property type="match status" value="1"/>
</dbReference>
<comment type="caution">
    <text evidence="3">The sequence shown here is derived from an EMBL/GenBank/DDBJ whole genome shotgun (WGS) entry which is preliminary data.</text>
</comment>
<keyword evidence="1" id="KW-0677">Repeat</keyword>
<name>A0ABT8KP38_9BACT</name>
<organism evidence="3 4">
    <name type="scientific">Splendidivirga corallicola</name>
    <dbReference type="NCBI Taxonomy" id="3051826"/>
    <lineage>
        <taxon>Bacteria</taxon>
        <taxon>Pseudomonadati</taxon>
        <taxon>Bacteroidota</taxon>
        <taxon>Cytophagia</taxon>
        <taxon>Cytophagales</taxon>
        <taxon>Splendidivirgaceae</taxon>
        <taxon>Splendidivirga</taxon>
    </lineage>
</organism>
<dbReference type="SUPFAM" id="SSF110296">
    <property type="entry name" value="Oligoxyloglucan reducing end-specific cellobiohydrolase"/>
    <property type="match status" value="2"/>
</dbReference>
<dbReference type="Pfam" id="PF15902">
    <property type="entry name" value="Sortilin-Vps10"/>
    <property type="match status" value="1"/>
</dbReference>
<dbReference type="Proteomes" id="UP001172082">
    <property type="component" value="Unassembled WGS sequence"/>
</dbReference>
<evidence type="ECO:0000313" key="3">
    <source>
        <dbReference type="EMBL" id="MDN5202492.1"/>
    </source>
</evidence>
<feature type="domain" description="Sortilin N-terminal" evidence="2">
    <location>
        <begin position="137"/>
        <end position="264"/>
    </location>
</feature>
<sequence length="1104" mass="122958">MKKLIHHSFVIGLLLVLCYPVDAQRRRANTTANTPKSLMTDSVFAGLKMRNIGPAFMSGRIADIAIHPHDESVWYVAVGSGGVWRTKNAGVTWKPIFDNQVSYSIGCVTIDPNNPHTIWVGTGENIGGRHVGFGDGIYRSTDGGATWKNMGLKTSEHISKIIIHPENSNVIWVAAQGPLWKKGGERGLYKSTDGGKTWKRTLGDSEWVGVTDIVADPRDPDWMYAATWQRHRNVAAYMGGGPGTGLHRSNDGGETWEKLTNGLPKSNMGKIGLAISPQKPDILYAAIELDRRTGGVYRSTDRGVTWEKRSNAVSGATGPHYYQELYASPHEFDRLYLVDVRMQISDDGGKTFRRMKEEHKHSDNHAIAFKKSDPDYLLVGTDGGLYESFDLAENWRFIDNLPLTQFYKVAVDDAEPFYNIYGGTQDNSTQGGPSRTDNVHGIQNSDWKIVLNWDGHQPATEPGNPDIVYAERQEGNLSRVDLKTGEVVDIQPQPGENENYERYNWDAPILVSPHNPTRIYFASQRVWRSDNRGDKWTAISGDLTKNQERLALPIMGKTQSWDAAWDLSAMSNYNTITSLAESPKQEGLIYVGTDDGIIQVTENGGNNWRKIDVGTMPGVPSTAFVNDIKADLHDANTVYAALDNHKYGDFNPYLMKSTDRGRTWKSMKGNIPDRTLVWRIVQDHINPKLLFAATEFGIYFTVDSGNKWVKLKGGTPTISFRDLAIQRRENDLVGASFGRGFFVLDDYSILREVSENQLQAEATLFPTRKAWWYVPRPALSFDDQKGSQGASHYVAPNPDFGAVFTYYLKDGLKSKKEIRTEREKAFTKQNQNVPFPGWDALEAERREAKPIIWLTIKDNEGKVIRRIQGSVSKGFHRVAWDLRYPAPDAVSLTSVSSSTSDDEPKGMMAGPGTYHVSLSKEIDGVITALSKPATFEVVPLREGALKGATPVVAANFWRSYEDTYRTADAVGMTLKNAINRVTAMQTALSRSPNEPGELDSQLHQLRQSLLDLDKELNGNRAKQQAGEKTKPTIGERLFAIDRGISRSTYGPTDTHKQTLAIIQKQLGNARTKLDAAKNEMSRIGKILLDIGAPWVEGEVIPSNK</sequence>
<evidence type="ECO:0000259" key="2">
    <source>
        <dbReference type="Pfam" id="PF15902"/>
    </source>
</evidence>
<dbReference type="InterPro" id="IPR031778">
    <property type="entry name" value="Sortilin_N"/>
</dbReference>
<accession>A0ABT8KP38</accession>
<dbReference type="InterPro" id="IPR052025">
    <property type="entry name" value="Xyloglucanase_GH74"/>
</dbReference>
<protein>
    <submittedName>
        <fullName evidence="3">Glycosyl hydrolase</fullName>
    </submittedName>
</protein>
<evidence type="ECO:0000256" key="1">
    <source>
        <dbReference type="ARBA" id="ARBA00022737"/>
    </source>
</evidence>
<evidence type="ECO:0000313" key="4">
    <source>
        <dbReference type="Proteomes" id="UP001172082"/>
    </source>
</evidence>
<dbReference type="Gene3D" id="2.60.40.4070">
    <property type="match status" value="1"/>
</dbReference>
<dbReference type="GO" id="GO:0016787">
    <property type="term" value="F:hydrolase activity"/>
    <property type="evidence" value="ECO:0007669"/>
    <property type="project" value="UniProtKB-KW"/>
</dbReference>
<reference evidence="3" key="1">
    <citation type="submission" date="2023-06" db="EMBL/GenBank/DDBJ databases">
        <title>Genomic of Parafulvivirga corallium.</title>
        <authorList>
            <person name="Wang G."/>
        </authorList>
    </citation>
    <scope>NUCLEOTIDE SEQUENCE</scope>
    <source>
        <strain evidence="3">BMA10</strain>
    </source>
</reference>
<dbReference type="InterPro" id="IPR036278">
    <property type="entry name" value="Sialidase_sf"/>
</dbReference>